<reference evidence="9" key="1">
    <citation type="submission" date="2025-08" db="UniProtKB">
        <authorList>
            <consortium name="RefSeq"/>
        </authorList>
    </citation>
    <scope>IDENTIFICATION</scope>
    <source>
        <tissue evidence="9">Blood</tissue>
    </source>
</reference>
<feature type="signal peptide" evidence="7">
    <location>
        <begin position="1"/>
        <end position="20"/>
    </location>
</feature>
<feature type="transmembrane region" description="Helical" evidence="6">
    <location>
        <begin position="30"/>
        <end position="50"/>
    </location>
</feature>
<dbReference type="AlphaFoldDB" id="A0A6P9BSL9"/>
<keyword evidence="2 6" id="KW-0812">Transmembrane</keyword>
<dbReference type="PANTHER" id="PTHR15296:SF1">
    <property type="entry name" value="PDZK1 INTERACTING PROTEIN 1"/>
    <property type="match status" value="1"/>
</dbReference>
<keyword evidence="8" id="KW-1185">Reference proteome</keyword>
<evidence type="ECO:0000313" key="9">
    <source>
        <dbReference type="RefSeq" id="XP_034270921.1"/>
    </source>
</evidence>
<sequence>MKTFLFVTFCLFAAWDPVNCQEVNRPLEPWLQGVIAVSGFLVLAMFCFIINKLCCKDEKKSKGDKQVSFMHRNTNDSIFPNGMEGTYSVPAADFSCEEAPHVYENKVEFECDTSTGHHTEHHVNVDFPCNTVTECHTESHADVTTCM</sequence>
<gene>
    <name evidence="9" type="primary">PDZK1IP1</name>
</gene>
<dbReference type="OMA" id="TECHENI"/>
<accession>A0A6P9BSL9</accession>
<keyword evidence="4 6" id="KW-0472">Membrane</keyword>
<dbReference type="CTD" id="10158"/>
<comment type="subcellular location">
    <subcellularLocation>
        <location evidence="1">Membrane</location>
        <topology evidence="1">Single-pass membrane protein</topology>
    </subcellularLocation>
</comment>
<evidence type="ECO:0000256" key="6">
    <source>
        <dbReference type="SAM" id="Phobius"/>
    </source>
</evidence>
<evidence type="ECO:0000256" key="4">
    <source>
        <dbReference type="ARBA" id="ARBA00023136"/>
    </source>
</evidence>
<dbReference type="OrthoDB" id="9900654at2759"/>
<dbReference type="GeneID" id="117664187"/>
<dbReference type="PANTHER" id="PTHR15296">
    <property type="entry name" value="MEMBRANE-ASSOCIATED PROTEIN MAP17"/>
    <property type="match status" value="1"/>
</dbReference>
<evidence type="ECO:0000256" key="5">
    <source>
        <dbReference type="ARBA" id="ARBA00049650"/>
    </source>
</evidence>
<dbReference type="KEGG" id="pgut:117664187"/>
<feature type="chain" id="PRO_5028012647" evidence="7">
    <location>
        <begin position="21"/>
        <end position="147"/>
    </location>
</feature>
<evidence type="ECO:0000256" key="7">
    <source>
        <dbReference type="SAM" id="SignalP"/>
    </source>
</evidence>
<dbReference type="Proteomes" id="UP001652622">
    <property type="component" value="Unplaced"/>
</dbReference>
<keyword evidence="7" id="KW-0732">Signal</keyword>
<protein>
    <submittedName>
        <fullName evidence="9">PDZK1-interacting protein 1</fullName>
    </submittedName>
</protein>
<organism evidence="8 9">
    <name type="scientific">Pantherophis guttatus</name>
    <name type="common">Corn snake</name>
    <name type="synonym">Elaphe guttata</name>
    <dbReference type="NCBI Taxonomy" id="94885"/>
    <lineage>
        <taxon>Eukaryota</taxon>
        <taxon>Metazoa</taxon>
        <taxon>Chordata</taxon>
        <taxon>Craniata</taxon>
        <taxon>Vertebrata</taxon>
        <taxon>Euteleostomi</taxon>
        <taxon>Lepidosauria</taxon>
        <taxon>Squamata</taxon>
        <taxon>Bifurcata</taxon>
        <taxon>Unidentata</taxon>
        <taxon>Episquamata</taxon>
        <taxon>Toxicofera</taxon>
        <taxon>Serpentes</taxon>
        <taxon>Colubroidea</taxon>
        <taxon>Colubridae</taxon>
        <taxon>Colubrinae</taxon>
        <taxon>Pantherophis</taxon>
    </lineage>
</organism>
<evidence type="ECO:0000256" key="2">
    <source>
        <dbReference type="ARBA" id="ARBA00022692"/>
    </source>
</evidence>
<evidence type="ECO:0000313" key="8">
    <source>
        <dbReference type="Proteomes" id="UP001652622"/>
    </source>
</evidence>
<dbReference type="RefSeq" id="XP_034270921.1">
    <property type="nucleotide sequence ID" value="XM_034415030.2"/>
</dbReference>
<dbReference type="InParanoid" id="A0A6P9BSL9"/>
<dbReference type="GO" id="GO:0016020">
    <property type="term" value="C:membrane"/>
    <property type="evidence" value="ECO:0007669"/>
    <property type="project" value="UniProtKB-SubCell"/>
</dbReference>
<dbReference type="InterPro" id="IPR031627">
    <property type="entry name" value="PDZK1IP1/SMIM24"/>
</dbReference>
<evidence type="ECO:0000256" key="1">
    <source>
        <dbReference type="ARBA" id="ARBA00004167"/>
    </source>
</evidence>
<name>A0A6P9BSL9_PANGU</name>
<keyword evidence="3 6" id="KW-1133">Transmembrane helix</keyword>
<evidence type="ECO:0000256" key="3">
    <source>
        <dbReference type="ARBA" id="ARBA00022989"/>
    </source>
</evidence>
<dbReference type="Pfam" id="PF15807">
    <property type="entry name" value="MAP17"/>
    <property type="match status" value="1"/>
</dbReference>
<proteinExistence type="inferred from homology"/>
<comment type="similarity">
    <text evidence="5">Belongs to the PDZK1-interacting protein 1/SMIM24 family.</text>
</comment>